<reference evidence="1 2" key="1">
    <citation type="submission" date="2016-12" db="EMBL/GenBank/DDBJ databases">
        <title>Marinobacter lutaoensis whole genome sequencing.</title>
        <authorList>
            <person name="Verma A."/>
            <person name="Krishnamurthi S."/>
        </authorList>
    </citation>
    <scope>NUCLEOTIDE SEQUENCE [LARGE SCALE GENOMIC DNA]</scope>
    <source>
        <strain evidence="1 2">T5054</strain>
    </source>
</reference>
<sequence length="158" mass="17622">MASQWYSLVTQKLFLAKTLLDQLEAPAPAPRQEALTQGAVELMLRARKLLLVMIARHYQERRAMPGTLEELAGCIGPDAREIGQLTALAAEGTSWWRHLDQLEQHQSQPPATRKTVTDDNIIAIATEPGPDRSAAGLLTTLTALKQFAKDLEEWHSEW</sequence>
<dbReference type="EMBL" id="MSCW01000001">
    <property type="protein sequence ID" value="ONF45122.1"/>
    <property type="molecule type" value="Genomic_DNA"/>
</dbReference>
<organism evidence="1 2">
    <name type="scientific">Marinobacter lutaoensis</name>
    <dbReference type="NCBI Taxonomy" id="135739"/>
    <lineage>
        <taxon>Bacteria</taxon>
        <taxon>Pseudomonadati</taxon>
        <taxon>Pseudomonadota</taxon>
        <taxon>Gammaproteobacteria</taxon>
        <taxon>Pseudomonadales</taxon>
        <taxon>Marinobacteraceae</taxon>
        <taxon>Marinobacter</taxon>
    </lineage>
</organism>
<dbReference type="Pfam" id="PF20227">
    <property type="entry name" value="DUF6586"/>
    <property type="match status" value="1"/>
</dbReference>
<proteinExistence type="predicted"/>
<evidence type="ECO:0000313" key="1">
    <source>
        <dbReference type="EMBL" id="ONF45122.1"/>
    </source>
</evidence>
<dbReference type="STRING" id="135739.BTO32_01205"/>
<protein>
    <recommendedName>
        <fullName evidence="3">PasA protein</fullName>
    </recommendedName>
</protein>
<dbReference type="Proteomes" id="UP000189339">
    <property type="component" value="Unassembled WGS sequence"/>
</dbReference>
<dbReference type="InterPro" id="IPR046493">
    <property type="entry name" value="DUF6586"/>
</dbReference>
<keyword evidence="2" id="KW-1185">Reference proteome</keyword>
<comment type="caution">
    <text evidence="1">The sequence shown here is derived from an EMBL/GenBank/DDBJ whole genome shotgun (WGS) entry which is preliminary data.</text>
</comment>
<evidence type="ECO:0008006" key="3">
    <source>
        <dbReference type="Google" id="ProtNLM"/>
    </source>
</evidence>
<dbReference type="OrthoDB" id="6366876at2"/>
<dbReference type="AlphaFoldDB" id="A0A1V2DWU4"/>
<name>A0A1V2DWU4_9GAMM</name>
<gene>
    <name evidence="1" type="ORF">BTO32_01205</name>
</gene>
<dbReference type="RefSeq" id="WP_076722617.1">
    <property type="nucleotide sequence ID" value="NZ_MSCW01000001.1"/>
</dbReference>
<evidence type="ECO:0000313" key="2">
    <source>
        <dbReference type="Proteomes" id="UP000189339"/>
    </source>
</evidence>
<accession>A0A1V2DWU4</accession>